<sequence length="16" mass="1829">MNSAHLHICCFCSFCL</sequence>
<reference evidence="1" key="2">
    <citation type="journal article" date="2015" name="Fish Shellfish Immunol.">
        <title>Early steps in the European eel (Anguilla anguilla)-Vibrio vulnificus interaction in the gills: Role of the RtxA13 toxin.</title>
        <authorList>
            <person name="Callol A."/>
            <person name="Pajuelo D."/>
            <person name="Ebbesson L."/>
            <person name="Teles M."/>
            <person name="MacKenzie S."/>
            <person name="Amaro C."/>
        </authorList>
    </citation>
    <scope>NUCLEOTIDE SEQUENCE</scope>
</reference>
<dbReference type="AlphaFoldDB" id="A0A0E9SGX9"/>
<evidence type="ECO:0000313" key="1">
    <source>
        <dbReference type="EMBL" id="JAH39925.1"/>
    </source>
</evidence>
<reference evidence="1" key="1">
    <citation type="submission" date="2014-11" db="EMBL/GenBank/DDBJ databases">
        <authorList>
            <person name="Amaro Gonzalez C."/>
        </authorList>
    </citation>
    <scope>NUCLEOTIDE SEQUENCE</scope>
</reference>
<proteinExistence type="predicted"/>
<protein>
    <submittedName>
        <fullName evidence="1">Uncharacterized protein</fullName>
    </submittedName>
</protein>
<name>A0A0E9SGX9_ANGAN</name>
<dbReference type="EMBL" id="GBXM01068652">
    <property type="protein sequence ID" value="JAH39925.1"/>
    <property type="molecule type" value="Transcribed_RNA"/>
</dbReference>
<accession>A0A0E9SGX9</accession>
<organism evidence="1">
    <name type="scientific">Anguilla anguilla</name>
    <name type="common">European freshwater eel</name>
    <name type="synonym">Muraena anguilla</name>
    <dbReference type="NCBI Taxonomy" id="7936"/>
    <lineage>
        <taxon>Eukaryota</taxon>
        <taxon>Metazoa</taxon>
        <taxon>Chordata</taxon>
        <taxon>Craniata</taxon>
        <taxon>Vertebrata</taxon>
        <taxon>Euteleostomi</taxon>
        <taxon>Actinopterygii</taxon>
        <taxon>Neopterygii</taxon>
        <taxon>Teleostei</taxon>
        <taxon>Anguilliformes</taxon>
        <taxon>Anguillidae</taxon>
        <taxon>Anguilla</taxon>
    </lineage>
</organism>